<sequence length="393" mass="42194">MNPWLSWAIVLGAAGVLYWHYTRNNRAQTGRARSNTGSDGPQLVKSTKKEERAKRKPGLANNSELSGGEASVASAVEKTKPSAAGSATQKRGGNINLSAPLTSAILPAKEPEEDASDRQWAEQLAKARKGTNLTVPSKETGRTRTVKTSGASTSPEFSSDADDDLTPGISPTLQAGDVSDMLEPTQAGPSVLRLTEPTNPAPQRAPRLQKEFQVAETKKQRQNRRKNEERKAANQDLESDRQALLEKQRRTAREARGEPARNGLQQSQPPSSNAWTSKPQTEQTAPKIEGAPAVQPLLDTFDRAEPPAVGNAQASVVPATGTSTHNEYSNGMSEEEQFNLASRISNDSDGWATVATKKGRKQAEGLAPRTFQSSTAPVAPRVTNGFASLPDEE</sequence>
<keyword evidence="3" id="KW-1185">Reference proteome</keyword>
<feature type="compositionally biased region" description="Basic and acidic residues" evidence="1">
    <location>
        <begin position="225"/>
        <end position="259"/>
    </location>
</feature>
<evidence type="ECO:0000256" key="1">
    <source>
        <dbReference type="SAM" id="MobiDB-lite"/>
    </source>
</evidence>
<proteinExistence type="predicted"/>
<dbReference type="Proteomes" id="UP000799439">
    <property type="component" value="Unassembled WGS sequence"/>
</dbReference>
<accession>A0A9P4MFW9</accession>
<comment type="caution">
    <text evidence="2">The sequence shown here is derived from an EMBL/GenBank/DDBJ whole genome shotgun (WGS) entry which is preliminary data.</text>
</comment>
<feature type="compositionally biased region" description="Polar residues" evidence="1">
    <location>
        <begin position="263"/>
        <end position="284"/>
    </location>
</feature>
<protein>
    <submittedName>
        <fullName evidence="2">Uncharacterized protein</fullName>
    </submittedName>
</protein>
<dbReference type="AlphaFoldDB" id="A0A9P4MFW9"/>
<evidence type="ECO:0000313" key="2">
    <source>
        <dbReference type="EMBL" id="KAF2152895.1"/>
    </source>
</evidence>
<evidence type="ECO:0000313" key="3">
    <source>
        <dbReference type="Proteomes" id="UP000799439"/>
    </source>
</evidence>
<feature type="region of interest" description="Disordered" evidence="1">
    <location>
        <begin position="126"/>
        <end position="298"/>
    </location>
</feature>
<organism evidence="2 3">
    <name type="scientific">Myriangium duriaei CBS 260.36</name>
    <dbReference type="NCBI Taxonomy" id="1168546"/>
    <lineage>
        <taxon>Eukaryota</taxon>
        <taxon>Fungi</taxon>
        <taxon>Dikarya</taxon>
        <taxon>Ascomycota</taxon>
        <taxon>Pezizomycotina</taxon>
        <taxon>Dothideomycetes</taxon>
        <taxon>Dothideomycetidae</taxon>
        <taxon>Myriangiales</taxon>
        <taxon>Myriangiaceae</taxon>
        <taxon>Myriangium</taxon>
    </lineage>
</organism>
<feature type="compositionally biased region" description="Polar residues" evidence="1">
    <location>
        <begin position="146"/>
        <end position="157"/>
    </location>
</feature>
<feature type="compositionally biased region" description="Polar residues" evidence="1">
    <location>
        <begin position="85"/>
        <end position="96"/>
    </location>
</feature>
<dbReference type="EMBL" id="ML996085">
    <property type="protein sequence ID" value="KAF2152895.1"/>
    <property type="molecule type" value="Genomic_DNA"/>
</dbReference>
<feature type="compositionally biased region" description="Polar residues" evidence="1">
    <location>
        <begin position="29"/>
        <end position="39"/>
    </location>
</feature>
<reference evidence="2" key="1">
    <citation type="journal article" date="2020" name="Stud. Mycol.">
        <title>101 Dothideomycetes genomes: a test case for predicting lifestyles and emergence of pathogens.</title>
        <authorList>
            <person name="Haridas S."/>
            <person name="Albert R."/>
            <person name="Binder M."/>
            <person name="Bloem J."/>
            <person name="Labutti K."/>
            <person name="Salamov A."/>
            <person name="Andreopoulos B."/>
            <person name="Baker S."/>
            <person name="Barry K."/>
            <person name="Bills G."/>
            <person name="Bluhm B."/>
            <person name="Cannon C."/>
            <person name="Castanera R."/>
            <person name="Culley D."/>
            <person name="Daum C."/>
            <person name="Ezra D."/>
            <person name="Gonzalez J."/>
            <person name="Henrissat B."/>
            <person name="Kuo A."/>
            <person name="Liang C."/>
            <person name="Lipzen A."/>
            <person name="Lutzoni F."/>
            <person name="Magnuson J."/>
            <person name="Mondo S."/>
            <person name="Nolan M."/>
            <person name="Ohm R."/>
            <person name="Pangilinan J."/>
            <person name="Park H.-J."/>
            <person name="Ramirez L."/>
            <person name="Alfaro M."/>
            <person name="Sun H."/>
            <person name="Tritt A."/>
            <person name="Yoshinaga Y."/>
            <person name="Zwiers L.-H."/>
            <person name="Turgeon B."/>
            <person name="Goodwin S."/>
            <person name="Spatafora J."/>
            <person name="Crous P."/>
            <person name="Grigoriev I."/>
        </authorList>
    </citation>
    <scope>NUCLEOTIDE SEQUENCE</scope>
    <source>
        <strain evidence="2">CBS 260.36</strain>
    </source>
</reference>
<name>A0A9P4MFW9_9PEZI</name>
<feature type="region of interest" description="Disordered" evidence="1">
    <location>
        <begin position="29"/>
        <end position="96"/>
    </location>
</feature>
<feature type="region of interest" description="Disordered" evidence="1">
    <location>
        <begin position="356"/>
        <end position="393"/>
    </location>
</feature>
<gene>
    <name evidence="2" type="ORF">K461DRAFT_277660</name>
</gene>
<dbReference type="OrthoDB" id="4207724at2759"/>